<evidence type="ECO:0000256" key="2">
    <source>
        <dbReference type="ARBA" id="ARBA00022485"/>
    </source>
</evidence>
<feature type="binding site" evidence="10">
    <location>
        <position position="128"/>
    </location>
    <ligand>
        <name>substrate</name>
    </ligand>
</feature>
<keyword evidence="4 10" id="KW-0479">Metal-binding</keyword>
<dbReference type="HAMAP" id="MF_00089">
    <property type="entry name" value="ThiC"/>
    <property type="match status" value="1"/>
</dbReference>
<dbReference type="GO" id="GO:0051539">
    <property type="term" value="F:4 iron, 4 sulfur cluster binding"/>
    <property type="evidence" value="ECO:0007669"/>
    <property type="project" value="UniProtKB-KW"/>
</dbReference>
<evidence type="ECO:0000256" key="6">
    <source>
        <dbReference type="ARBA" id="ARBA00022977"/>
    </source>
</evidence>
<dbReference type="GO" id="GO:0005829">
    <property type="term" value="C:cytosol"/>
    <property type="evidence" value="ECO:0007669"/>
    <property type="project" value="TreeGrafter"/>
</dbReference>
<organism evidence="11 12">
    <name type="scientific">Velocimicrobium porci</name>
    <dbReference type="NCBI Taxonomy" id="2606634"/>
    <lineage>
        <taxon>Bacteria</taxon>
        <taxon>Bacillati</taxon>
        <taxon>Bacillota</taxon>
        <taxon>Clostridia</taxon>
        <taxon>Lachnospirales</taxon>
        <taxon>Lachnospiraceae</taxon>
        <taxon>Velocimicrobium</taxon>
    </lineage>
</organism>
<feature type="binding site" evidence="10">
    <location>
        <begin position="227"/>
        <end position="230"/>
    </location>
    <ligand>
        <name>substrate</name>
    </ligand>
</feature>
<evidence type="ECO:0000256" key="9">
    <source>
        <dbReference type="ARBA" id="ARBA00023239"/>
    </source>
</evidence>
<evidence type="ECO:0000313" key="12">
    <source>
        <dbReference type="Proteomes" id="UP000482209"/>
    </source>
</evidence>
<dbReference type="SFLD" id="SFLDS00113">
    <property type="entry name" value="Radical_SAM_Phosphomethylpyrim"/>
    <property type="match status" value="1"/>
</dbReference>
<comment type="similarity">
    <text evidence="10">Belongs to the ThiC family.</text>
</comment>
<dbReference type="AlphaFoldDB" id="A0A6L5Y175"/>
<dbReference type="SFLD" id="SFLDF00407">
    <property type="entry name" value="phosphomethylpyrimidine_syntha"/>
    <property type="match status" value="1"/>
</dbReference>
<evidence type="ECO:0000256" key="1">
    <source>
        <dbReference type="ARBA" id="ARBA00003175"/>
    </source>
</evidence>
<dbReference type="RefSeq" id="WP_154519842.1">
    <property type="nucleotide sequence ID" value="NZ_VUMT01000019.1"/>
</dbReference>
<accession>A0A6L5Y175</accession>
<dbReference type="NCBIfam" id="TIGR00190">
    <property type="entry name" value="thiC"/>
    <property type="match status" value="1"/>
</dbReference>
<feature type="binding site" evidence="10">
    <location>
        <position position="334"/>
    </location>
    <ligand>
        <name>Zn(2+)</name>
        <dbReference type="ChEBI" id="CHEBI:29105"/>
    </ligand>
</feature>
<gene>
    <name evidence="10 11" type="primary">thiC</name>
    <name evidence="11" type="ORF">FYJ58_11275</name>
</gene>
<dbReference type="SFLD" id="SFLDG01114">
    <property type="entry name" value="phosphomethylpyrimidine_syntha"/>
    <property type="match status" value="1"/>
</dbReference>
<dbReference type="GO" id="GO:0008270">
    <property type="term" value="F:zinc ion binding"/>
    <property type="evidence" value="ECO:0007669"/>
    <property type="project" value="UniProtKB-UniRule"/>
</dbReference>
<dbReference type="FunFam" id="3.20.20.540:FF:000001">
    <property type="entry name" value="Phosphomethylpyrimidine synthase"/>
    <property type="match status" value="1"/>
</dbReference>
<comment type="catalytic activity">
    <reaction evidence="10">
        <text>5-amino-1-(5-phospho-beta-D-ribosyl)imidazole + S-adenosyl-L-methionine = 4-amino-2-methyl-5-(phosphooxymethyl)pyrimidine + CO + 5'-deoxyadenosine + formate + L-methionine + 3 H(+)</text>
        <dbReference type="Rhea" id="RHEA:24840"/>
        <dbReference type="ChEBI" id="CHEBI:15378"/>
        <dbReference type="ChEBI" id="CHEBI:15740"/>
        <dbReference type="ChEBI" id="CHEBI:17245"/>
        <dbReference type="ChEBI" id="CHEBI:17319"/>
        <dbReference type="ChEBI" id="CHEBI:57844"/>
        <dbReference type="ChEBI" id="CHEBI:58354"/>
        <dbReference type="ChEBI" id="CHEBI:59789"/>
        <dbReference type="ChEBI" id="CHEBI:137981"/>
        <dbReference type="EC" id="4.1.99.17"/>
    </reaction>
</comment>
<dbReference type="Gene3D" id="6.10.250.620">
    <property type="match status" value="1"/>
</dbReference>
<dbReference type="PANTHER" id="PTHR30557:SF1">
    <property type="entry name" value="PHOSPHOMETHYLPYRIMIDINE SYNTHASE, CHLOROPLASTIC"/>
    <property type="match status" value="1"/>
</dbReference>
<comment type="function">
    <text evidence="1 10">Catalyzes the synthesis of the hydroxymethylpyrimidine phosphate (HMP-P) moiety of thiamine from aminoimidazole ribotide (AIR) in a radical S-adenosyl-L-methionine (SAM)-dependent reaction.</text>
</comment>
<evidence type="ECO:0000256" key="7">
    <source>
        <dbReference type="ARBA" id="ARBA00023004"/>
    </source>
</evidence>
<feature type="binding site" evidence="10">
    <location>
        <position position="266"/>
    </location>
    <ligand>
        <name>substrate</name>
    </ligand>
</feature>
<keyword evidence="3 10" id="KW-0949">S-adenosyl-L-methionine</keyword>
<dbReference type="Pfam" id="PF01964">
    <property type="entry name" value="ThiC_Rad_SAM"/>
    <property type="match status" value="1"/>
</dbReference>
<comment type="pathway">
    <text evidence="10">Cofactor biosynthesis; thiamine diphosphate biosynthesis.</text>
</comment>
<feature type="binding site" evidence="10">
    <location>
        <position position="410"/>
    </location>
    <ligand>
        <name>[4Fe-4S] cluster</name>
        <dbReference type="ChEBI" id="CHEBI:49883"/>
        <note>4Fe-4S-S-AdoMet</note>
    </ligand>
</feature>
<feature type="binding site" evidence="10">
    <location>
        <position position="164"/>
    </location>
    <ligand>
        <name>substrate</name>
    </ligand>
</feature>
<dbReference type="PANTHER" id="PTHR30557">
    <property type="entry name" value="THIAMINE BIOSYNTHESIS PROTEIN THIC"/>
    <property type="match status" value="1"/>
</dbReference>
<keyword evidence="2 10" id="KW-0004">4Fe-4S</keyword>
<feature type="binding site" evidence="10">
    <location>
        <position position="413"/>
    </location>
    <ligand>
        <name>[4Fe-4S] cluster</name>
        <dbReference type="ChEBI" id="CHEBI:49883"/>
        <note>4Fe-4S-S-AdoMet</note>
    </ligand>
</feature>
<comment type="caution">
    <text evidence="11">The sequence shown here is derived from an EMBL/GenBank/DDBJ whole genome shotgun (WGS) entry which is preliminary data.</text>
</comment>
<keyword evidence="7 10" id="KW-0408">Iron</keyword>
<sequence length="437" mass="48248">MKNYKTQMEAAKKGIITPEMELVCSKEQITPDYLREKVAIGEIVIPANVNHTSLSAEGIGQGLKTKINVNLGISGDLKDYDMEMSKVNLALQYGAEAIMDLSNYGKTNHFRKELIKKSSAMIGTVPMYDAIGYLEKDLLEITASDFLKVVEAHAKEGVDFVTIHAGINKRVIESFKQSKRITNIVSRGGSLLFAWMEMTGNENPFFEYYDDVLEILRTYDVTISLGDALRPGCLADSSDAGQISELIEIGYLTERAWEKDVQVIVEGPGHMALNEIKANVLMEKRICHNAPFYVLGPLVTDIAPGYDHITSAIGGSIAAASGADFLCYVTPAEHLRLPDLADVKEGIIATKIAAHAADIAKNIPDARKIDNEMAKARHNVDWDKMFSLAIDPEKAQNYYESTPPKDRHTCSMCGKMCAVRTTNLILEGKKVEFCTEK</sequence>
<proteinExistence type="inferred from homology"/>
<dbReference type="InterPro" id="IPR037509">
    <property type="entry name" value="ThiC"/>
</dbReference>
<keyword evidence="12" id="KW-1185">Reference proteome</keyword>
<dbReference type="GO" id="GO:0009229">
    <property type="term" value="P:thiamine diphosphate biosynthetic process"/>
    <property type="evidence" value="ECO:0007669"/>
    <property type="project" value="UniProtKB-UniRule"/>
</dbReference>
<keyword evidence="9 10" id="KW-0456">Lyase</keyword>
<feature type="binding site" evidence="10">
    <location>
        <position position="417"/>
    </location>
    <ligand>
        <name>[4Fe-4S] cluster</name>
        <dbReference type="ChEBI" id="CHEBI:49883"/>
        <note>4Fe-4S-S-AdoMet</note>
    </ligand>
</feature>
<dbReference type="UniPathway" id="UPA00060"/>
<dbReference type="EC" id="4.1.99.17" evidence="10"/>
<comment type="cofactor">
    <cofactor evidence="10">
        <name>[4Fe-4S] cluster</name>
        <dbReference type="ChEBI" id="CHEBI:49883"/>
    </cofactor>
    <text evidence="10">Binds 1 [4Fe-4S] cluster per subunit. The cluster is coordinated with 3 cysteines and an exchangeable S-adenosyl-L-methionine.</text>
</comment>
<evidence type="ECO:0000256" key="3">
    <source>
        <dbReference type="ARBA" id="ARBA00022691"/>
    </source>
</evidence>
<evidence type="ECO:0000256" key="5">
    <source>
        <dbReference type="ARBA" id="ARBA00022833"/>
    </source>
</evidence>
<protein>
    <recommendedName>
        <fullName evidence="10">Phosphomethylpyrimidine synthase</fullName>
        <ecNumber evidence="10">4.1.99.17</ecNumber>
    </recommendedName>
    <alternativeName>
        <fullName evidence="10">Hydroxymethylpyrimidine phosphate synthase</fullName>
        <shortName evidence="10">HMP-P synthase</shortName>
        <shortName evidence="10">HMP-phosphate synthase</shortName>
        <shortName evidence="10">HMPP synthase</shortName>
    </alternativeName>
    <alternativeName>
        <fullName evidence="10">Thiamine biosynthesis protein ThiC</fullName>
    </alternativeName>
</protein>
<feature type="binding site" evidence="10">
    <location>
        <position position="99"/>
    </location>
    <ligand>
        <name>substrate</name>
    </ligand>
</feature>
<dbReference type="Proteomes" id="UP000482209">
    <property type="component" value="Unassembled WGS sequence"/>
</dbReference>
<keyword evidence="5 10" id="KW-0862">Zinc</keyword>
<dbReference type="GO" id="GO:0009228">
    <property type="term" value="P:thiamine biosynthetic process"/>
    <property type="evidence" value="ECO:0007669"/>
    <property type="project" value="UniProtKB-UniRule"/>
</dbReference>
<evidence type="ECO:0000313" key="11">
    <source>
        <dbReference type="EMBL" id="MSS64451.1"/>
    </source>
</evidence>
<reference evidence="11 12" key="1">
    <citation type="submission" date="2019-08" db="EMBL/GenBank/DDBJ databases">
        <title>In-depth cultivation of the pig gut microbiome towards novel bacterial diversity and tailored functional studies.</title>
        <authorList>
            <person name="Wylensek D."/>
            <person name="Hitch T.C.A."/>
            <person name="Clavel T."/>
        </authorList>
    </citation>
    <scope>NUCLEOTIDE SEQUENCE [LARGE SCALE GENOMIC DNA]</scope>
    <source>
        <strain evidence="11 12">WCA-693-APC-MOT-I</strain>
    </source>
</reference>
<name>A0A6L5Y175_9FIRM</name>
<dbReference type="Gene3D" id="3.20.20.540">
    <property type="entry name" value="Radical SAM ThiC family, central domain"/>
    <property type="match status" value="1"/>
</dbReference>
<dbReference type="GO" id="GO:0070284">
    <property type="term" value="F:phosphomethylpyrimidine synthase activity"/>
    <property type="evidence" value="ECO:0007669"/>
    <property type="project" value="UniProtKB-EC"/>
</dbReference>
<feature type="binding site" evidence="10">
    <location>
        <begin position="186"/>
        <end position="188"/>
    </location>
    <ligand>
        <name>substrate</name>
    </ligand>
</feature>
<feature type="binding site" evidence="10">
    <location>
        <position position="70"/>
    </location>
    <ligand>
        <name>substrate</name>
    </ligand>
</feature>
<keyword evidence="6 10" id="KW-0784">Thiamine biosynthesis</keyword>
<dbReference type="InterPro" id="IPR038521">
    <property type="entry name" value="ThiC/Bza_core_dom"/>
</dbReference>
<evidence type="ECO:0000256" key="8">
    <source>
        <dbReference type="ARBA" id="ARBA00023014"/>
    </source>
</evidence>
<dbReference type="InterPro" id="IPR002817">
    <property type="entry name" value="ThiC/BzaA/B"/>
</dbReference>
<keyword evidence="8 10" id="KW-0411">Iron-sulfur</keyword>
<dbReference type="EMBL" id="VUMT01000019">
    <property type="protein sequence ID" value="MSS64451.1"/>
    <property type="molecule type" value="Genomic_DNA"/>
</dbReference>
<feature type="binding site" evidence="10">
    <location>
        <position position="270"/>
    </location>
    <ligand>
        <name>Zn(2+)</name>
        <dbReference type="ChEBI" id="CHEBI:29105"/>
    </ligand>
</feature>
<feature type="binding site" evidence="10">
    <location>
        <position position="293"/>
    </location>
    <ligand>
        <name>substrate</name>
    </ligand>
</feature>
<dbReference type="NCBIfam" id="NF009895">
    <property type="entry name" value="PRK13352.1"/>
    <property type="match status" value="1"/>
</dbReference>
<evidence type="ECO:0000256" key="10">
    <source>
        <dbReference type="HAMAP-Rule" id="MF_00089"/>
    </source>
</evidence>
<evidence type="ECO:0000256" key="4">
    <source>
        <dbReference type="ARBA" id="ARBA00022723"/>
    </source>
</evidence>